<keyword evidence="2" id="KW-1185">Reference proteome</keyword>
<reference evidence="1 2" key="1">
    <citation type="submission" date="2020-03" db="EMBL/GenBank/DDBJ databases">
        <title>Genomic Encyclopedia of Type Strains, Phase IV (KMG-IV): sequencing the most valuable type-strain genomes for metagenomic binning, comparative biology and taxonomic classification.</title>
        <authorList>
            <person name="Goeker M."/>
        </authorList>
    </citation>
    <scope>NUCLEOTIDE SEQUENCE [LARGE SCALE GENOMIC DNA]</scope>
    <source>
        <strain evidence="1 2">DSM 102865</strain>
    </source>
</reference>
<gene>
    <name evidence="1" type="ORF">FHS68_004468</name>
</gene>
<dbReference type="InterPro" id="IPR052551">
    <property type="entry name" value="UV-DNA_repair_photolyase"/>
</dbReference>
<accession>A0ABX0UQL0</accession>
<dbReference type="Gene3D" id="1.10.579.10">
    <property type="entry name" value="DNA Cyclobutane Dipyrimidine Photolyase, subunit A, domain 3"/>
    <property type="match status" value="1"/>
</dbReference>
<organism evidence="1 2">
    <name type="scientific">Dyadobacter arcticus</name>
    <dbReference type="NCBI Taxonomy" id="1078754"/>
    <lineage>
        <taxon>Bacteria</taxon>
        <taxon>Pseudomonadati</taxon>
        <taxon>Bacteroidota</taxon>
        <taxon>Cytophagia</taxon>
        <taxon>Cytophagales</taxon>
        <taxon>Spirosomataceae</taxon>
        <taxon>Dyadobacter</taxon>
    </lineage>
</organism>
<dbReference type="InterPro" id="IPR036134">
    <property type="entry name" value="Crypto/Photolyase_FAD-like_sf"/>
</dbReference>
<dbReference type="Gene3D" id="1.25.40.80">
    <property type="match status" value="1"/>
</dbReference>
<evidence type="ECO:0000313" key="2">
    <source>
        <dbReference type="Proteomes" id="UP001179181"/>
    </source>
</evidence>
<dbReference type="Gene3D" id="1.10.10.1710">
    <property type="entry name" value="Deoxyribodipyrimidine photolyase-related"/>
    <property type="match status" value="1"/>
</dbReference>
<proteinExistence type="predicted"/>
<sequence length="495" mass="59244">MKAITLIFPHQLFENHPAISPEREVVMVEEYLFFNQYHFHKHKLFHHRASMQFYKRFLEEKGMRVEYIEAQEVHSDIRKLIPILKKQGIEILHYADVTDDWLQKRLVKTSKQTGIVMIQYDTPMFLNTAEDLDKYFMNKKRYFQADFYAMQRKKLNILVDEKGQPEGGKWSFDTENRLKFPKNGTAPVIKFPIENDIHQEAREYVEQHYPDNYGEIPREIRFPINFKESQSWLNQFLKKRFEEFGKYEDAMVSDQHFLHHSVITPMLNIGLLTPKQVADQVLHMAKSENIPMNSLEGYIRQVIGWREYMHGVYKFKGSRERTRNYWGFERKIPESFWKGETGIDPIDIVIKKILSTSYCHHIERLMVLGNFMLLCEFDPDDVYLWFMEMFIDAYDWVMVPNVYGMSQFADGGLMSTKPYISSSNYLLKMSDFKKGDWQPIWDGLFWRFMDQHRKFFTKNPRLGMLIRTFDNLPEEKQKAHLQNANSYLQKLDNLA</sequence>
<dbReference type="RefSeq" id="WP_167274872.1">
    <property type="nucleotide sequence ID" value="NZ_JAASQJ010000005.1"/>
</dbReference>
<dbReference type="Pfam" id="PF04244">
    <property type="entry name" value="DPRP"/>
    <property type="match status" value="1"/>
</dbReference>
<dbReference type="Proteomes" id="UP001179181">
    <property type="component" value="Unassembled WGS sequence"/>
</dbReference>
<dbReference type="InterPro" id="IPR007357">
    <property type="entry name" value="PhrB-like"/>
</dbReference>
<dbReference type="EMBL" id="JAASQJ010000005">
    <property type="protein sequence ID" value="NIJ55279.1"/>
    <property type="molecule type" value="Genomic_DNA"/>
</dbReference>
<evidence type="ECO:0000313" key="1">
    <source>
        <dbReference type="EMBL" id="NIJ55279.1"/>
    </source>
</evidence>
<name>A0ABX0UQL0_9BACT</name>
<dbReference type="PANTHER" id="PTHR38657">
    <property type="entry name" value="SLR1343 PROTEIN"/>
    <property type="match status" value="1"/>
</dbReference>
<comment type="caution">
    <text evidence="1">The sequence shown here is derived from an EMBL/GenBank/DDBJ whole genome shotgun (WGS) entry which is preliminary data.</text>
</comment>
<dbReference type="PANTHER" id="PTHR38657:SF1">
    <property type="entry name" value="SLR1343 PROTEIN"/>
    <property type="match status" value="1"/>
</dbReference>
<protein>
    <submittedName>
        <fullName evidence="1">Deoxyribodipyrimidine photolyase-related protein</fullName>
    </submittedName>
</protein>
<dbReference type="SUPFAM" id="SSF48173">
    <property type="entry name" value="Cryptochrome/photolyase FAD-binding domain"/>
    <property type="match status" value="1"/>
</dbReference>
<dbReference type="Gene3D" id="3.40.50.620">
    <property type="entry name" value="HUPs"/>
    <property type="match status" value="1"/>
</dbReference>
<dbReference type="InterPro" id="IPR014729">
    <property type="entry name" value="Rossmann-like_a/b/a_fold"/>
</dbReference>